<dbReference type="GO" id="GO:0004518">
    <property type="term" value="F:nuclease activity"/>
    <property type="evidence" value="ECO:0007669"/>
    <property type="project" value="InterPro"/>
</dbReference>
<evidence type="ECO:0000313" key="1">
    <source>
        <dbReference type="EMBL" id="TID30124.1"/>
    </source>
</evidence>
<keyword evidence="2" id="KW-1185">Reference proteome</keyword>
<gene>
    <name evidence="1" type="ORF">CANINC_001286</name>
</gene>
<accession>A0A4T0X5N5</accession>
<proteinExistence type="predicted"/>
<dbReference type="Pfam" id="PF09749">
    <property type="entry name" value="HVSL"/>
    <property type="match status" value="1"/>
</dbReference>
<protein>
    <submittedName>
        <fullName evidence="1">Uncharacterized protein</fullName>
    </submittedName>
</protein>
<dbReference type="Proteomes" id="UP000307173">
    <property type="component" value="Unassembled WGS sequence"/>
</dbReference>
<evidence type="ECO:0000313" key="2">
    <source>
        <dbReference type="Proteomes" id="UP000307173"/>
    </source>
</evidence>
<comment type="caution">
    <text evidence="1">The sequence shown here is derived from an EMBL/GenBank/DDBJ whole genome shotgun (WGS) entry which is preliminary data.</text>
</comment>
<name>A0A4T0X5N5_9ASCO</name>
<dbReference type="AlphaFoldDB" id="A0A4T0X5N5"/>
<dbReference type="OrthoDB" id="3997682at2759"/>
<reference evidence="1 2" key="1">
    <citation type="journal article" date="2019" name="Front. Genet.">
        <title>Whole-Genome Sequencing of the Opportunistic Yeast Pathogen Candida inconspicua Uncovers Its Hybrid Origin.</title>
        <authorList>
            <person name="Mixao V."/>
            <person name="Hansen A.P."/>
            <person name="Saus E."/>
            <person name="Boekhout T."/>
            <person name="Lass-Florl C."/>
            <person name="Gabaldon T."/>
        </authorList>
    </citation>
    <scope>NUCLEOTIDE SEQUENCE [LARGE SCALE GENOMIC DNA]</scope>
    <source>
        <strain evidence="1 2">CBS 180</strain>
    </source>
</reference>
<dbReference type="EMBL" id="SELW01000193">
    <property type="protein sequence ID" value="TID30124.1"/>
    <property type="molecule type" value="Genomic_DNA"/>
</dbReference>
<sequence>MIKFQKYLIPLQSNIELSNYYATSYLQVQPSSNDFKKLAQTVSFANQLLHKNIKRLKQGHFDSINTPLKIDPCSPLKFNIPYHSLTSLNLEKLLEKPFSSTTISPHDLNTDLSFPKDFKFIGSKIQTNDFHISLLPLIRFNNEDETLNFHKLFKNSIPNIGSINFKFTGNVKIYPKFDYTKFFLALTIDKLDPYNNQLNSLQNKLASIRTSPNLISPGHVIGEIDNNLIDWSKSSLHMTIGVCNMTQSPQIDHRDLCFLNEILIKELHSEPLTLSGKLFLVMNNQQLRIT</sequence>
<dbReference type="Gene3D" id="3.90.1140.10">
    <property type="entry name" value="Cyclic phosphodiesterase"/>
    <property type="match status" value="1"/>
</dbReference>
<organism evidence="1 2">
    <name type="scientific">Pichia inconspicua</name>
    <dbReference type="NCBI Taxonomy" id="52247"/>
    <lineage>
        <taxon>Eukaryota</taxon>
        <taxon>Fungi</taxon>
        <taxon>Dikarya</taxon>
        <taxon>Ascomycota</taxon>
        <taxon>Saccharomycotina</taxon>
        <taxon>Pichiomycetes</taxon>
        <taxon>Pichiales</taxon>
        <taxon>Pichiaceae</taxon>
        <taxon>Pichia</taxon>
    </lineage>
</organism>
<dbReference type="InterPro" id="IPR027521">
    <property type="entry name" value="Usb1"/>
</dbReference>
<dbReference type="GO" id="GO:0034477">
    <property type="term" value="P:U6 snRNA 3'-end processing"/>
    <property type="evidence" value="ECO:0007669"/>
    <property type="project" value="InterPro"/>
</dbReference>